<dbReference type="NCBIfam" id="NF035944">
    <property type="entry name" value="PEPxxWA-CTERM"/>
    <property type="match status" value="1"/>
</dbReference>
<accession>A0A917EAB1</accession>
<feature type="chain" id="PRO_5037042998" description="Ice-binding protein C-terminal domain-containing protein" evidence="1">
    <location>
        <begin position="17"/>
        <end position="245"/>
    </location>
</feature>
<dbReference type="Pfam" id="PF07589">
    <property type="entry name" value="PEP-CTERM"/>
    <property type="match status" value="1"/>
</dbReference>
<evidence type="ECO:0000256" key="1">
    <source>
        <dbReference type="SAM" id="SignalP"/>
    </source>
</evidence>
<feature type="domain" description="Ice-binding protein C-terminal" evidence="2">
    <location>
        <begin position="213"/>
        <end position="239"/>
    </location>
</feature>
<protein>
    <recommendedName>
        <fullName evidence="2">Ice-binding protein C-terminal domain-containing protein</fullName>
    </recommendedName>
</protein>
<comment type="caution">
    <text evidence="3">The sequence shown here is derived from an EMBL/GenBank/DDBJ whole genome shotgun (WGS) entry which is preliminary data.</text>
</comment>
<dbReference type="RefSeq" id="WP_188762953.1">
    <property type="nucleotide sequence ID" value="NZ_BMJM01000007.1"/>
</dbReference>
<reference evidence="3" key="1">
    <citation type="journal article" date="2014" name="Int. J. Syst. Evol. Microbiol.">
        <title>Complete genome sequence of Corynebacterium casei LMG S-19264T (=DSM 44701T), isolated from a smear-ripened cheese.</title>
        <authorList>
            <consortium name="US DOE Joint Genome Institute (JGI-PGF)"/>
            <person name="Walter F."/>
            <person name="Albersmeier A."/>
            <person name="Kalinowski J."/>
            <person name="Ruckert C."/>
        </authorList>
    </citation>
    <scope>NUCLEOTIDE SEQUENCE</scope>
    <source>
        <strain evidence="3">CGMCC 1.15519</strain>
    </source>
</reference>
<dbReference type="EMBL" id="BMJM01000007">
    <property type="protein sequence ID" value="GGE14704.1"/>
    <property type="molecule type" value="Genomic_DNA"/>
</dbReference>
<keyword evidence="4" id="KW-1185">Reference proteome</keyword>
<organism evidence="3 4">
    <name type="scientific">Sandarakinorhabdus glacialis</name>
    <dbReference type="NCBI Taxonomy" id="1614636"/>
    <lineage>
        <taxon>Bacteria</taxon>
        <taxon>Pseudomonadati</taxon>
        <taxon>Pseudomonadota</taxon>
        <taxon>Alphaproteobacteria</taxon>
        <taxon>Sphingomonadales</taxon>
        <taxon>Sphingosinicellaceae</taxon>
        <taxon>Sandarakinorhabdus</taxon>
    </lineage>
</organism>
<sequence length="245" mass="24759">MSNRLIALAIAVPALAAPANATTWAFGGSNAQLASLAVSVPSVATLTVTALGFTPQPSALTNLSQLTPGRTIDRISGSIGVTGGANSQLDTNATRGAPREAFLISSTSFLKITGLKLSVVDLNDTLQIYGVGAGGALTSLGFNGTIASGFGGLAGFANTGTITNNVGGTTQLTFNSPLEAYSKFLFTTRVGGDVTYGGDKGQGYRLDTLSANAVPEPAAWAMLIAGFGLVGTSMRRNRRIAVVAA</sequence>
<proteinExistence type="predicted"/>
<dbReference type="AlphaFoldDB" id="A0A917EAB1"/>
<dbReference type="NCBIfam" id="TIGR02595">
    <property type="entry name" value="PEP_CTERM"/>
    <property type="match status" value="1"/>
</dbReference>
<dbReference type="Proteomes" id="UP000635071">
    <property type="component" value="Unassembled WGS sequence"/>
</dbReference>
<evidence type="ECO:0000313" key="4">
    <source>
        <dbReference type="Proteomes" id="UP000635071"/>
    </source>
</evidence>
<keyword evidence="1" id="KW-0732">Signal</keyword>
<evidence type="ECO:0000259" key="2">
    <source>
        <dbReference type="Pfam" id="PF07589"/>
    </source>
</evidence>
<name>A0A917EAB1_9SPHN</name>
<feature type="signal peptide" evidence="1">
    <location>
        <begin position="1"/>
        <end position="16"/>
    </location>
</feature>
<reference evidence="3" key="2">
    <citation type="submission" date="2020-09" db="EMBL/GenBank/DDBJ databases">
        <authorList>
            <person name="Sun Q."/>
            <person name="Zhou Y."/>
        </authorList>
    </citation>
    <scope>NUCLEOTIDE SEQUENCE</scope>
    <source>
        <strain evidence="3">CGMCC 1.15519</strain>
    </source>
</reference>
<dbReference type="InterPro" id="IPR013424">
    <property type="entry name" value="Ice-binding_C"/>
</dbReference>
<gene>
    <name evidence="3" type="ORF">GCM10011529_21380</name>
</gene>
<evidence type="ECO:0000313" key="3">
    <source>
        <dbReference type="EMBL" id="GGE14704.1"/>
    </source>
</evidence>